<dbReference type="AlphaFoldDB" id="A0A1R1S7U4"/>
<keyword evidence="2" id="KW-1185">Reference proteome</keyword>
<organism evidence="1 2">
    <name type="scientific">Streptomyces sparsogenes DSM 40356</name>
    <dbReference type="NCBI Taxonomy" id="1331668"/>
    <lineage>
        <taxon>Bacteria</taxon>
        <taxon>Bacillati</taxon>
        <taxon>Actinomycetota</taxon>
        <taxon>Actinomycetes</taxon>
        <taxon>Kitasatosporales</taxon>
        <taxon>Streptomycetaceae</taxon>
        <taxon>Streptomyces</taxon>
    </lineage>
</organism>
<dbReference type="STRING" id="67365.GCA_001704635_01751"/>
<protein>
    <submittedName>
        <fullName evidence="1">Uncharacterized protein</fullName>
    </submittedName>
</protein>
<name>A0A1R1S7U4_9ACTN</name>
<dbReference type="GeneID" id="96746686"/>
<dbReference type="RefSeq" id="WP_065966604.1">
    <property type="nucleotide sequence ID" value="NZ_ASQP01000469.1"/>
</dbReference>
<evidence type="ECO:0000313" key="1">
    <source>
        <dbReference type="EMBL" id="OMI34395.1"/>
    </source>
</evidence>
<comment type="caution">
    <text evidence="1">The sequence shown here is derived from an EMBL/GenBank/DDBJ whole genome shotgun (WGS) entry which is preliminary data.</text>
</comment>
<reference evidence="1 2" key="1">
    <citation type="submission" date="2013-05" db="EMBL/GenBank/DDBJ databases">
        <title>Genome sequence of Streptomyces sparsogenes DSM 40356.</title>
        <authorList>
            <person name="Coyne S."/>
            <person name="Seebeck F.P."/>
        </authorList>
    </citation>
    <scope>NUCLEOTIDE SEQUENCE [LARGE SCALE GENOMIC DNA]</scope>
    <source>
        <strain evidence="1 2">DSM 40356</strain>
    </source>
</reference>
<accession>A0A1R1S7U4</accession>
<evidence type="ECO:0000313" key="2">
    <source>
        <dbReference type="Proteomes" id="UP000186168"/>
    </source>
</evidence>
<proteinExistence type="predicted"/>
<sequence length="97" mass="10302">MTEDDDAPVQPASTSLPIVTATDGQPYLGCDAVLALLRAIAESCRNLASEPDCGLESAAAAIDYEADALECHWSRNVSEIDAWLTIARTEVMICSDS</sequence>
<gene>
    <name evidence="1" type="ORF">SPAR_36466</name>
</gene>
<dbReference type="EMBL" id="ASQP01000469">
    <property type="protein sequence ID" value="OMI34395.1"/>
    <property type="molecule type" value="Genomic_DNA"/>
</dbReference>
<dbReference type="Proteomes" id="UP000186168">
    <property type="component" value="Unassembled WGS sequence"/>
</dbReference>